<evidence type="ECO:0000313" key="3">
    <source>
        <dbReference type="Proteomes" id="UP000315395"/>
    </source>
</evidence>
<dbReference type="KEGG" id="orz:FNH13_18735"/>
<dbReference type="Gene3D" id="3.40.50.150">
    <property type="entry name" value="Vaccinia Virus protein VP39"/>
    <property type="match status" value="1"/>
</dbReference>
<proteinExistence type="predicted"/>
<dbReference type="EMBL" id="CP041616">
    <property type="protein sequence ID" value="QDO90108.1"/>
    <property type="molecule type" value="Genomic_DNA"/>
</dbReference>
<keyword evidence="2" id="KW-0808">Transferase</keyword>
<gene>
    <name evidence="2" type="ORF">FNH13_18735</name>
</gene>
<accession>A0A516GF24</accession>
<organism evidence="2 3">
    <name type="scientific">Ornithinimicrobium ciconiae</name>
    <dbReference type="NCBI Taxonomy" id="2594265"/>
    <lineage>
        <taxon>Bacteria</taxon>
        <taxon>Bacillati</taxon>
        <taxon>Actinomycetota</taxon>
        <taxon>Actinomycetes</taxon>
        <taxon>Micrococcales</taxon>
        <taxon>Ornithinimicrobiaceae</taxon>
        <taxon>Ornithinimicrobium</taxon>
    </lineage>
</organism>
<dbReference type="OrthoDB" id="9805171at2"/>
<evidence type="ECO:0000259" key="1">
    <source>
        <dbReference type="Pfam" id="PF13649"/>
    </source>
</evidence>
<dbReference type="Pfam" id="PF13649">
    <property type="entry name" value="Methyltransf_25"/>
    <property type="match status" value="1"/>
</dbReference>
<dbReference type="SUPFAM" id="SSF53335">
    <property type="entry name" value="S-adenosyl-L-methionine-dependent methyltransferases"/>
    <property type="match status" value="1"/>
</dbReference>
<keyword evidence="2" id="KW-0489">Methyltransferase</keyword>
<dbReference type="InterPro" id="IPR041698">
    <property type="entry name" value="Methyltransf_25"/>
</dbReference>
<feature type="domain" description="Methyltransferase" evidence="1">
    <location>
        <begin position="27"/>
        <end position="65"/>
    </location>
</feature>
<name>A0A516GF24_9MICO</name>
<evidence type="ECO:0000313" key="2">
    <source>
        <dbReference type="EMBL" id="QDO90108.1"/>
    </source>
</evidence>
<dbReference type="CDD" id="cd02440">
    <property type="entry name" value="AdoMet_MTases"/>
    <property type="match status" value="1"/>
</dbReference>
<dbReference type="AlphaFoldDB" id="A0A516GF24"/>
<sequence length="142" mass="15221">MPDTSPKHPLDLTVLDTFIATVGTQPILDAGCGAGRISRYIADRGGRVVGVDLSPEMIAQGQARHLTSTCLSHRSPSCRTATRLLAGCCSGIPRSTCPSETWLEPSMRPSAWWRRVAMCWSRSSPGWGRATCSSTTASTART</sequence>
<dbReference type="GO" id="GO:0032259">
    <property type="term" value="P:methylation"/>
    <property type="evidence" value="ECO:0007669"/>
    <property type="project" value="UniProtKB-KW"/>
</dbReference>
<dbReference type="GO" id="GO:0008168">
    <property type="term" value="F:methyltransferase activity"/>
    <property type="evidence" value="ECO:0007669"/>
    <property type="project" value="UniProtKB-KW"/>
</dbReference>
<dbReference type="Proteomes" id="UP000315395">
    <property type="component" value="Chromosome"/>
</dbReference>
<protein>
    <submittedName>
        <fullName evidence="2">Class I SAM-dependent methyltransferase</fullName>
    </submittedName>
</protein>
<reference evidence="2 3" key="1">
    <citation type="submission" date="2019-07" db="EMBL/GenBank/DDBJ databases">
        <title>complete genome sequencing of Ornithinimicrobium sp. H23M54.</title>
        <authorList>
            <person name="Bae J.-W."/>
            <person name="Lee S.-Y."/>
        </authorList>
    </citation>
    <scope>NUCLEOTIDE SEQUENCE [LARGE SCALE GENOMIC DNA]</scope>
    <source>
        <strain evidence="2 3">H23M54</strain>
    </source>
</reference>
<keyword evidence="3" id="KW-1185">Reference proteome</keyword>
<dbReference type="InterPro" id="IPR029063">
    <property type="entry name" value="SAM-dependent_MTases_sf"/>
</dbReference>